<evidence type="ECO:0000256" key="1">
    <source>
        <dbReference type="SAM" id="Coils"/>
    </source>
</evidence>
<feature type="compositionally biased region" description="Basic and acidic residues" evidence="2">
    <location>
        <begin position="353"/>
        <end position="365"/>
    </location>
</feature>
<feature type="region of interest" description="Disordered" evidence="2">
    <location>
        <begin position="162"/>
        <end position="392"/>
    </location>
</feature>
<sequence>MPETYLSYRLPDLWRSLAAEDPDAGFTHVNTLNRLRAALEQQRDNLRTHRDRLTESWPPDRSEAAAAFVARINGLLDVMTTTAAATSRITTGVDQTYAALRDARRLLESLMTEFHKHPTAPGLPITVGRPDLDREARQTLITTDATIVKATALIDTPLPEPMLAPADSTETVDPGAPSGGIARLESRTSSGSAQSTLLPAPVFDPPRPALTDAGPTTAGPIGGGTGPVLTGRPGDWTSPAPQPDFSGLIGGGPGTSLSHPTSSQPTAPSVLGPGGVISAPKPPSTSVAPPPSTTAPIGGAVQRAGATPPTARRRAAGSQIIAPDQTRAHRARGASDGYRDPSYEAYRQRRRAGRTEGDQDERWPVREGVPPVIEAPPERPHDPGPGVLGIDR</sequence>
<feature type="compositionally biased region" description="Polar residues" evidence="2">
    <location>
        <begin position="255"/>
        <end position="267"/>
    </location>
</feature>
<feature type="compositionally biased region" description="Pro residues" evidence="2">
    <location>
        <begin position="280"/>
        <end position="293"/>
    </location>
</feature>
<evidence type="ECO:0000313" key="3">
    <source>
        <dbReference type="EMBL" id="MFB9446071.1"/>
    </source>
</evidence>
<protein>
    <submittedName>
        <fullName evidence="3">Uncharacterized protein</fullName>
    </submittedName>
</protein>
<proteinExistence type="predicted"/>
<reference evidence="3 4" key="1">
    <citation type="submission" date="2024-09" db="EMBL/GenBank/DDBJ databases">
        <authorList>
            <person name="Sun Q."/>
            <person name="Mori K."/>
        </authorList>
    </citation>
    <scope>NUCLEOTIDE SEQUENCE [LARGE SCALE GENOMIC DNA]</scope>
    <source>
        <strain evidence="3 4">JCM 3307</strain>
    </source>
</reference>
<organism evidence="3 4">
    <name type="scientific">Dactylosporangium vinaceum</name>
    <dbReference type="NCBI Taxonomy" id="53362"/>
    <lineage>
        <taxon>Bacteria</taxon>
        <taxon>Bacillati</taxon>
        <taxon>Actinomycetota</taxon>
        <taxon>Actinomycetes</taxon>
        <taxon>Micromonosporales</taxon>
        <taxon>Micromonosporaceae</taxon>
        <taxon>Dactylosporangium</taxon>
    </lineage>
</organism>
<gene>
    <name evidence="3" type="ORF">ACFFTR_23560</name>
</gene>
<dbReference type="Proteomes" id="UP001589608">
    <property type="component" value="Unassembled WGS sequence"/>
</dbReference>
<keyword evidence="4" id="KW-1185">Reference proteome</keyword>
<comment type="caution">
    <text evidence="3">The sequence shown here is derived from an EMBL/GenBank/DDBJ whole genome shotgun (WGS) entry which is preliminary data.</text>
</comment>
<evidence type="ECO:0000256" key="2">
    <source>
        <dbReference type="SAM" id="MobiDB-lite"/>
    </source>
</evidence>
<feature type="compositionally biased region" description="Polar residues" evidence="2">
    <location>
        <begin position="187"/>
        <end position="197"/>
    </location>
</feature>
<keyword evidence="1" id="KW-0175">Coiled coil</keyword>
<dbReference type="EMBL" id="JBHMCA010000046">
    <property type="protein sequence ID" value="MFB9446071.1"/>
    <property type="molecule type" value="Genomic_DNA"/>
</dbReference>
<name>A0ABV5MB46_9ACTN</name>
<dbReference type="RefSeq" id="WP_223102085.1">
    <property type="nucleotide sequence ID" value="NZ_CP061913.1"/>
</dbReference>
<evidence type="ECO:0000313" key="4">
    <source>
        <dbReference type="Proteomes" id="UP001589608"/>
    </source>
</evidence>
<feature type="coiled-coil region" evidence="1">
    <location>
        <begin position="29"/>
        <end position="56"/>
    </location>
</feature>
<accession>A0ABV5MB46</accession>